<accession>A0ABR1DXL8</accession>
<feature type="compositionally biased region" description="Basic residues" evidence="1">
    <location>
        <begin position="1"/>
        <end position="11"/>
    </location>
</feature>
<gene>
    <name evidence="2" type="primary">Necator_chrV.g18673</name>
    <name evidence="2" type="ORF">RB195_013882</name>
</gene>
<sequence length="107" mass="12053">MIYKQKRHRSSIRSDVQQENPLTNPETLTLMAFRQLNSVAAMAKGRDVLRNKIQLIMLSFSETNEDGGGRRPASSCSAIDDVDVTRFVNGYISFRVNTPRNTTTTTD</sequence>
<evidence type="ECO:0000313" key="2">
    <source>
        <dbReference type="EMBL" id="KAK6755166.1"/>
    </source>
</evidence>
<keyword evidence="3" id="KW-1185">Reference proteome</keyword>
<proteinExistence type="predicted"/>
<protein>
    <submittedName>
        <fullName evidence="2">Uncharacterized protein</fullName>
    </submittedName>
</protein>
<reference evidence="2 3" key="1">
    <citation type="submission" date="2023-08" db="EMBL/GenBank/DDBJ databases">
        <title>A Necator americanus chromosomal reference genome.</title>
        <authorList>
            <person name="Ilik V."/>
            <person name="Petrzelkova K.J."/>
            <person name="Pardy F."/>
            <person name="Fuh T."/>
            <person name="Niatou-Singa F.S."/>
            <person name="Gouil Q."/>
            <person name="Baker L."/>
            <person name="Ritchie M.E."/>
            <person name="Jex A.R."/>
            <person name="Gazzola D."/>
            <person name="Li H."/>
            <person name="Toshio Fujiwara R."/>
            <person name="Zhan B."/>
            <person name="Aroian R.V."/>
            <person name="Pafco B."/>
            <person name="Schwarz E.M."/>
        </authorList>
    </citation>
    <scope>NUCLEOTIDE SEQUENCE [LARGE SCALE GENOMIC DNA]</scope>
    <source>
        <strain evidence="2 3">Aroian</strain>
        <tissue evidence="2">Whole animal</tissue>
    </source>
</reference>
<feature type="region of interest" description="Disordered" evidence="1">
    <location>
        <begin position="1"/>
        <end position="21"/>
    </location>
</feature>
<dbReference type="Proteomes" id="UP001303046">
    <property type="component" value="Unassembled WGS sequence"/>
</dbReference>
<comment type="caution">
    <text evidence="2">The sequence shown here is derived from an EMBL/GenBank/DDBJ whole genome shotgun (WGS) entry which is preliminary data.</text>
</comment>
<name>A0ABR1DXL8_NECAM</name>
<organism evidence="2 3">
    <name type="scientific">Necator americanus</name>
    <name type="common">Human hookworm</name>
    <dbReference type="NCBI Taxonomy" id="51031"/>
    <lineage>
        <taxon>Eukaryota</taxon>
        <taxon>Metazoa</taxon>
        <taxon>Ecdysozoa</taxon>
        <taxon>Nematoda</taxon>
        <taxon>Chromadorea</taxon>
        <taxon>Rhabditida</taxon>
        <taxon>Rhabditina</taxon>
        <taxon>Rhabditomorpha</taxon>
        <taxon>Strongyloidea</taxon>
        <taxon>Ancylostomatidae</taxon>
        <taxon>Bunostominae</taxon>
        <taxon>Necator</taxon>
    </lineage>
</organism>
<evidence type="ECO:0000313" key="3">
    <source>
        <dbReference type="Proteomes" id="UP001303046"/>
    </source>
</evidence>
<evidence type="ECO:0000256" key="1">
    <source>
        <dbReference type="SAM" id="MobiDB-lite"/>
    </source>
</evidence>
<dbReference type="EMBL" id="JAVFWL010000005">
    <property type="protein sequence ID" value="KAK6755166.1"/>
    <property type="molecule type" value="Genomic_DNA"/>
</dbReference>